<protein>
    <submittedName>
        <fullName evidence="1">Uncharacterized protein</fullName>
    </submittedName>
</protein>
<dbReference type="AlphaFoldDB" id="A0A1M6NQV6"/>
<gene>
    <name evidence="1" type="ORF">SAMN05443637_101414</name>
</gene>
<keyword evidence="2" id="KW-1185">Reference proteome</keyword>
<dbReference type="Proteomes" id="UP000184363">
    <property type="component" value="Unassembled WGS sequence"/>
</dbReference>
<organism evidence="1 2">
    <name type="scientific">Pseudonocardia thermophila</name>
    <dbReference type="NCBI Taxonomy" id="1848"/>
    <lineage>
        <taxon>Bacteria</taxon>
        <taxon>Bacillati</taxon>
        <taxon>Actinomycetota</taxon>
        <taxon>Actinomycetes</taxon>
        <taxon>Pseudonocardiales</taxon>
        <taxon>Pseudonocardiaceae</taxon>
        <taxon>Pseudonocardia</taxon>
    </lineage>
</organism>
<sequence length="87" mass="9295">MVVTRNARKHGVTVDQMRAVLDAPLCSVEQGQTVLHIGVTDERDLLEIVVAPGPPLTVVHAMRLRPGNYRYLQQLGAAAGGAVAEPV</sequence>
<name>A0A1M6NQV6_PSETH</name>
<proteinExistence type="predicted"/>
<evidence type="ECO:0000313" key="2">
    <source>
        <dbReference type="Proteomes" id="UP000184363"/>
    </source>
</evidence>
<reference evidence="1 2" key="1">
    <citation type="submission" date="2016-11" db="EMBL/GenBank/DDBJ databases">
        <authorList>
            <person name="Jaros S."/>
            <person name="Januszkiewicz K."/>
            <person name="Wedrychowicz H."/>
        </authorList>
    </citation>
    <scope>NUCLEOTIDE SEQUENCE [LARGE SCALE GENOMIC DNA]</scope>
    <source>
        <strain evidence="1 2">DSM 43832</strain>
    </source>
</reference>
<dbReference type="OrthoDB" id="3577648at2"/>
<evidence type="ECO:0000313" key="1">
    <source>
        <dbReference type="EMBL" id="SHJ98131.1"/>
    </source>
</evidence>
<dbReference type="EMBL" id="FRAP01000001">
    <property type="protein sequence ID" value="SHJ98131.1"/>
    <property type="molecule type" value="Genomic_DNA"/>
</dbReference>
<accession>A0A1M6NQV6</accession>
<dbReference type="RefSeq" id="WP_073455065.1">
    <property type="nucleotide sequence ID" value="NZ_CALGVN010000012.1"/>
</dbReference>